<gene>
    <name evidence="2" type="ORF">HPC62_22250</name>
</gene>
<evidence type="ECO:0000313" key="3">
    <source>
        <dbReference type="Proteomes" id="UP000505210"/>
    </source>
</evidence>
<name>A0A6M8BQH0_9CYAN</name>
<keyword evidence="1" id="KW-0175">Coiled coil</keyword>
<reference evidence="2 3" key="1">
    <citation type="submission" date="2020-05" db="EMBL/GenBank/DDBJ databases">
        <title>Complete genome sequence of of a novel Thermoleptolyngbya strain isolated from hot springs of Ganzi, Sichuan China.</title>
        <authorList>
            <person name="Tang J."/>
            <person name="Daroch M."/>
            <person name="Li L."/>
            <person name="Waleron K."/>
            <person name="Waleron M."/>
            <person name="Waleron M."/>
        </authorList>
    </citation>
    <scope>NUCLEOTIDE SEQUENCE [LARGE SCALE GENOMIC DNA]</scope>
    <source>
        <strain evidence="2 3">PKUAC-SCTA183</strain>
    </source>
</reference>
<dbReference type="RefSeq" id="WP_068516377.1">
    <property type="nucleotide sequence ID" value="NZ_CP053661.1"/>
</dbReference>
<evidence type="ECO:0000256" key="1">
    <source>
        <dbReference type="SAM" id="Coils"/>
    </source>
</evidence>
<proteinExistence type="predicted"/>
<accession>A0A6M8BQH0</accession>
<feature type="coiled-coil region" evidence="1">
    <location>
        <begin position="25"/>
        <end position="59"/>
    </location>
</feature>
<sequence>MDPSQSYLLLKRAVNVKAVVTPRWKEEKQQQLQLQIDQLDEQKQQLETQEQRMMAEMRKQIIRPDDPAIAQQMNNFQLQVNQRKSEILERRNQVLLQLQQVQLLDMDQEVSEGLVEGFCRVEMGDNLIRKMQIEVLLRDGIVEEIRGEL</sequence>
<evidence type="ECO:0000313" key="2">
    <source>
        <dbReference type="EMBL" id="QKD84545.1"/>
    </source>
</evidence>
<dbReference type="KEGG" id="theu:HPC62_22250"/>
<dbReference type="AlphaFoldDB" id="A0A6M8BQH0"/>
<organism evidence="2 3">
    <name type="scientific">Thermoleptolyngbya sichuanensis A183</name>
    <dbReference type="NCBI Taxonomy" id="2737172"/>
    <lineage>
        <taxon>Bacteria</taxon>
        <taxon>Bacillati</taxon>
        <taxon>Cyanobacteriota</taxon>
        <taxon>Cyanophyceae</taxon>
        <taxon>Oculatellales</taxon>
        <taxon>Oculatellaceae</taxon>
        <taxon>Thermoleptolyngbya</taxon>
        <taxon>Thermoleptolyngbya sichuanensis</taxon>
    </lineage>
</organism>
<dbReference type="EMBL" id="CP053661">
    <property type="protein sequence ID" value="QKD84545.1"/>
    <property type="molecule type" value="Genomic_DNA"/>
</dbReference>
<dbReference type="Proteomes" id="UP000505210">
    <property type="component" value="Chromosome"/>
</dbReference>
<dbReference type="Pfam" id="PF11068">
    <property type="entry name" value="YlqD"/>
    <property type="match status" value="1"/>
</dbReference>
<dbReference type="Gene3D" id="6.10.140.1110">
    <property type="match status" value="1"/>
</dbReference>
<keyword evidence="3" id="KW-1185">Reference proteome</keyword>
<protein>
    <recommendedName>
        <fullName evidence="4">YlqD family protein</fullName>
    </recommendedName>
</protein>
<dbReference type="InterPro" id="IPR021297">
    <property type="entry name" value="YlqD"/>
</dbReference>
<evidence type="ECO:0008006" key="4">
    <source>
        <dbReference type="Google" id="ProtNLM"/>
    </source>
</evidence>